<dbReference type="Proteomes" id="UP000578352">
    <property type="component" value="Unassembled WGS sequence"/>
</dbReference>
<name>A0A853CZ14_9MICO</name>
<dbReference type="InterPro" id="IPR013096">
    <property type="entry name" value="Cupin_2"/>
</dbReference>
<accession>A0A853CZ14</accession>
<dbReference type="Pfam" id="PF07883">
    <property type="entry name" value="Cupin_2"/>
    <property type="match status" value="1"/>
</dbReference>
<dbReference type="SUPFAM" id="SSF51182">
    <property type="entry name" value="RmlC-like cupins"/>
    <property type="match status" value="1"/>
</dbReference>
<dbReference type="EC" id="1.13.11.24" evidence="3"/>
<evidence type="ECO:0000259" key="2">
    <source>
        <dbReference type="Pfam" id="PF07883"/>
    </source>
</evidence>
<reference evidence="3 4" key="1">
    <citation type="submission" date="2020-07" db="EMBL/GenBank/DDBJ databases">
        <title>Sequencing the genomes of 1000 actinobacteria strains.</title>
        <authorList>
            <person name="Klenk H.-P."/>
        </authorList>
    </citation>
    <scope>NUCLEOTIDE SEQUENCE [LARGE SCALE GENOMIC DNA]</scope>
    <source>
        <strain evidence="3 4">DSM 15165</strain>
    </source>
</reference>
<evidence type="ECO:0000256" key="1">
    <source>
        <dbReference type="SAM" id="MobiDB-lite"/>
    </source>
</evidence>
<sequence>MSLDETTKPGPHPHAGILPGTPEPFFLDKGEGEKSVVFDTLFTVLLTGDETEGQYDVFTTEGGAGDIIPAHIHPYTHEIFFVIDGAVHLWMDDEKGFKDDRVLQAGAFGYVPKGTIHAFRIESTARVLGVSSGGFARFFHALGTPTTKPGIPQPSEFYAPSFDQMRAAGELYGTVFRPDYKFLDD</sequence>
<dbReference type="AlphaFoldDB" id="A0A853CZ14"/>
<dbReference type="Gene3D" id="2.60.120.10">
    <property type="entry name" value="Jelly Rolls"/>
    <property type="match status" value="1"/>
</dbReference>
<dbReference type="RefSeq" id="WP_179608762.1">
    <property type="nucleotide sequence ID" value="NZ_BAABEH010000001.1"/>
</dbReference>
<comment type="caution">
    <text evidence="3">The sequence shown here is derived from an EMBL/GenBank/DDBJ whole genome shotgun (WGS) entry which is preliminary data.</text>
</comment>
<dbReference type="GO" id="GO:0008127">
    <property type="term" value="F:quercetin 2,3-dioxygenase activity"/>
    <property type="evidence" value="ECO:0007669"/>
    <property type="project" value="UniProtKB-EC"/>
</dbReference>
<dbReference type="EMBL" id="JACCFL010000001">
    <property type="protein sequence ID" value="NYJ25818.1"/>
    <property type="molecule type" value="Genomic_DNA"/>
</dbReference>
<evidence type="ECO:0000313" key="4">
    <source>
        <dbReference type="Proteomes" id="UP000578352"/>
    </source>
</evidence>
<evidence type="ECO:0000313" key="3">
    <source>
        <dbReference type="EMBL" id="NYJ25818.1"/>
    </source>
</evidence>
<dbReference type="InterPro" id="IPR053146">
    <property type="entry name" value="QDO-like"/>
</dbReference>
<keyword evidence="3" id="KW-0560">Oxidoreductase</keyword>
<protein>
    <submittedName>
        <fullName evidence="3">Quercetin 2,3-dioxygenase</fullName>
        <ecNumber evidence="3">1.13.11.24</ecNumber>
    </submittedName>
</protein>
<dbReference type="InterPro" id="IPR011051">
    <property type="entry name" value="RmlC_Cupin_sf"/>
</dbReference>
<proteinExistence type="predicted"/>
<dbReference type="InterPro" id="IPR014710">
    <property type="entry name" value="RmlC-like_jellyroll"/>
</dbReference>
<feature type="domain" description="Cupin type-2" evidence="2">
    <location>
        <begin position="65"/>
        <end position="127"/>
    </location>
</feature>
<dbReference type="PANTHER" id="PTHR36440">
    <property type="entry name" value="PUTATIVE (AFU_ORTHOLOGUE AFUA_8G07350)-RELATED"/>
    <property type="match status" value="1"/>
</dbReference>
<dbReference type="CDD" id="cd02215">
    <property type="entry name" value="cupin_QDO_N_C"/>
    <property type="match status" value="1"/>
</dbReference>
<organism evidence="3 4">
    <name type="scientific">Leifsonia shinshuensis</name>
    <dbReference type="NCBI Taxonomy" id="150026"/>
    <lineage>
        <taxon>Bacteria</taxon>
        <taxon>Bacillati</taxon>
        <taxon>Actinomycetota</taxon>
        <taxon>Actinomycetes</taxon>
        <taxon>Micrococcales</taxon>
        <taxon>Microbacteriaceae</taxon>
        <taxon>Leifsonia</taxon>
    </lineage>
</organism>
<keyword evidence="3" id="KW-0223">Dioxygenase</keyword>
<gene>
    <name evidence="3" type="ORF">HNR13_004105</name>
</gene>
<dbReference type="PANTHER" id="PTHR36440:SF1">
    <property type="entry name" value="PUTATIVE (AFU_ORTHOLOGUE AFUA_8G07350)-RELATED"/>
    <property type="match status" value="1"/>
</dbReference>
<feature type="region of interest" description="Disordered" evidence="1">
    <location>
        <begin position="1"/>
        <end position="23"/>
    </location>
</feature>